<dbReference type="AlphaFoldDB" id="A0A238JNW1"/>
<dbReference type="OrthoDB" id="9797178at2"/>
<evidence type="ECO:0000313" key="4">
    <source>
        <dbReference type="EMBL" id="SMX32113.1"/>
    </source>
</evidence>
<dbReference type="PANTHER" id="PTHR43877">
    <property type="entry name" value="AMINOALKYLPHOSPHONATE N-ACETYLTRANSFERASE-RELATED-RELATED"/>
    <property type="match status" value="1"/>
</dbReference>
<evidence type="ECO:0000259" key="3">
    <source>
        <dbReference type="PROSITE" id="PS51186"/>
    </source>
</evidence>
<keyword evidence="5" id="KW-1185">Reference proteome</keyword>
<evidence type="ECO:0000256" key="2">
    <source>
        <dbReference type="ARBA" id="ARBA00023315"/>
    </source>
</evidence>
<organism evidence="4 5">
    <name type="scientific">Octadecabacter ascidiaceicola</name>
    <dbReference type="NCBI Taxonomy" id="1655543"/>
    <lineage>
        <taxon>Bacteria</taxon>
        <taxon>Pseudomonadati</taxon>
        <taxon>Pseudomonadota</taxon>
        <taxon>Alphaproteobacteria</taxon>
        <taxon>Rhodobacterales</taxon>
        <taxon>Roseobacteraceae</taxon>
        <taxon>Octadecabacter</taxon>
    </lineage>
</organism>
<dbReference type="Pfam" id="PF13508">
    <property type="entry name" value="Acetyltransf_7"/>
    <property type="match status" value="1"/>
</dbReference>
<dbReference type="PANTHER" id="PTHR43877:SF1">
    <property type="entry name" value="ACETYLTRANSFERASE"/>
    <property type="match status" value="1"/>
</dbReference>
<dbReference type="InterPro" id="IPR050832">
    <property type="entry name" value="Bact_Acetyltransf"/>
</dbReference>
<dbReference type="GO" id="GO:0016747">
    <property type="term" value="F:acyltransferase activity, transferring groups other than amino-acyl groups"/>
    <property type="evidence" value="ECO:0007669"/>
    <property type="project" value="InterPro"/>
</dbReference>
<dbReference type="InterPro" id="IPR000182">
    <property type="entry name" value="GNAT_dom"/>
</dbReference>
<protein>
    <submittedName>
        <fullName evidence="4">Acetyltransferase (GNAT) family protein</fullName>
    </submittedName>
</protein>
<evidence type="ECO:0000256" key="1">
    <source>
        <dbReference type="ARBA" id="ARBA00022679"/>
    </source>
</evidence>
<keyword evidence="1 4" id="KW-0808">Transferase</keyword>
<sequence>MKYKIRQEQEGDEAAIVDVIARAFAGKSYADEGDATLVDRLREAGGLILSLVATQGKEIVGQVALSAARVGDGKYLCVGPLAVAPHQQRKGIGSDLMGHALGIAQAYGRDGVVLQGDLHYYSRFGFKVFDTVTYDGDGAEYIQLIPFEDTPTGAVVFHRVFSE</sequence>
<keyword evidence="2" id="KW-0012">Acyltransferase</keyword>
<feature type="domain" description="N-acetyltransferase" evidence="3">
    <location>
        <begin position="3"/>
        <end position="146"/>
    </location>
</feature>
<dbReference type="PROSITE" id="PS51186">
    <property type="entry name" value="GNAT"/>
    <property type="match status" value="1"/>
</dbReference>
<proteinExistence type="predicted"/>
<accession>A0A238JNW1</accession>
<evidence type="ECO:0000313" key="5">
    <source>
        <dbReference type="Proteomes" id="UP000203464"/>
    </source>
</evidence>
<dbReference type="InterPro" id="IPR016181">
    <property type="entry name" value="Acyl_CoA_acyltransferase"/>
</dbReference>
<dbReference type="SUPFAM" id="SSF55729">
    <property type="entry name" value="Acyl-CoA N-acyltransferases (Nat)"/>
    <property type="match status" value="1"/>
</dbReference>
<gene>
    <name evidence="4" type="ORF">OCA8868_00635</name>
</gene>
<reference evidence="5" key="1">
    <citation type="submission" date="2017-05" db="EMBL/GenBank/DDBJ databases">
        <authorList>
            <person name="Rodrigo-Torres L."/>
            <person name="Arahal R. D."/>
            <person name="Lucena T."/>
        </authorList>
    </citation>
    <scope>NUCLEOTIDE SEQUENCE [LARGE SCALE GENOMIC DNA]</scope>
    <source>
        <strain evidence="5">CECT 8868</strain>
    </source>
</reference>
<dbReference type="EMBL" id="FXYD01000001">
    <property type="protein sequence ID" value="SMX32113.1"/>
    <property type="molecule type" value="Genomic_DNA"/>
</dbReference>
<dbReference type="CDD" id="cd04301">
    <property type="entry name" value="NAT_SF"/>
    <property type="match status" value="1"/>
</dbReference>
<name>A0A238JNW1_9RHOB</name>
<dbReference type="Gene3D" id="3.40.630.30">
    <property type="match status" value="1"/>
</dbReference>
<dbReference type="Proteomes" id="UP000203464">
    <property type="component" value="Unassembled WGS sequence"/>
</dbReference>
<dbReference type="RefSeq" id="WP_093995067.1">
    <property type="nucleotide sequence ID" value="NZ_FXYD01000001.1"/>
</dbReference>